<dbReference type="PROSITE" id="PS00108">
    <property type="entry name" value="PROTEIN_KINASE_ST"/>
    <property type="match status" value="1"/>
</dbReference>
<evidence type="ECO:0000259" key="3">
    <source>
        <dbReference type="PROSITE" id="PS50011"/>
    </source>
</evidence>
<feature type="repeat" description="TPR" evidence="1">
    <location>
        <begin position="462"/>
        <end position="495"/>
    </location>
</feature>
<evidence type="ECO:0000256" key="2">
    <source>
        <dbReference type="SAM" id="MobiDB-lite"/>
    </source>
</evidence>
<feature type="region of interest" description="Disordered" evidence="2">
    <location>
        <begin position="71"/>
        <end position="134"/>
    </location>
</feature>
<accession>A0A0C3PQG8</accession>
<dbReference type="Gene3D" id="1.25.40.10">
    <property type="entry name" value="Tetratricopeptide repeat domain"/>
    <property type="match status" value="2"/>
</dbReference>
<proteinExistence type="predicted"/>
<dbReference type="PROSITE" id="PS50011">
    <property type="entry name" value="PROTEIN_KINASE_DOM"/>
    <property type="match status" value="1"/>
</dbReference>
<dbReference type="SMART" id="SM00220">
    <property type="entry name" value="S_TKc"/>
    <property type="match status" value="1"/>
</dbReference>
<dbReference type="PROSITE" id="PS50005">
    <property type="entry name" value="TPR"/>
    <property type="match status" value="3"/>
</dbReference>
<dbReference type="GO" id="GO:0005524">
    <property type="term" value="F:ATP binding"/>
    <property type="evidence" value="ECO:0007669"/>
    <property type="project" value="InterPro"/>
</dbReference>
<dbReference type="InterPro" id="IPR019734">
    <property type="entry name" value="TPR_rpt"/>
</dbReference>
<dbReference type="InterPro" id="IPR011009">
    <property type="entry name" value="Kinase-like_dom_sf"/>
</dbReference>
<dbReference type="SMART" id="SM00028">
    <property type="entry name" value="TPR"/>
    <property type="match status" value="8"/>
</dbReference>
<organism evidence="4 5">
    <name type="scientific">Tulasnella calospora MUT 4182</name>
    <dbReference type="NCBI Taxonomy" id="1051891"/>
    <lineage>
        <taxon>Eukaryota</taxon>
        <taxon>Fungi</taxon>
        <taxon>Dikarya</taxon>
        <taxon>Basidiomycota</taxon>
        <taxon>Agaricomycotina</taxon>
        <taxon>Agaricomycetes</taxon>
        <taxon>Cantharellales</taxon>
        <taxon>Tulasnellaceae</taxon>
        <taxon>Tulasnella</taxon>
    </lineage>
</organism>
<feature type="compositionally biased region" description="Basic and acidic residues" evidence="2">
    <location>
        <begin position="264"/>
        <end position="277"/>
    </location>
</feature>
<dbReference type="EMBL" id="KN823482">
    <property type="protein sequence ID" value="KIO16800.1"/>
    <property type="molecule type" value="Genomic_DNA"/>
</dbReference>
<dbReference type="InterPro" id="IPR000719">
    <property type="entry name" value="Prot_kinase_dom"/>
</dbReference>
<name>A0A0C3PQG8_9AGAM</name>
<feature type="region of interest" description="Disordered" evidence="2">
    <location>
        <begin position="260"/>
        <end position="288"/>
    </location>
</feature>
<dbReference type="Pfam" id="PF13424">
    <property type="entry name" value="TPR_12"/>
    <property type="match status" value="4"/>
</dbReference>
<dbReference type="PANTHER" id="PTHR10098:SF108">
    <property type="entry name" value="TETRATRICOPEPTIDE REPEAT PROTEIN 28"/>
    <property type="match status" value="1"/>
</dbReference>
<feature type="repeat" description="TPR" evidence="1">
    <location>
        <begin position="662"/>
        <end position="695"/>
    </location>
</feature>
<protein>
    <recommendedName>
        <fullName evidence="3">Protein kinase domain-containing protein</fullName>
    </recommendedName>
</protein>
<dbReference type="SUPFAM" id="SSF48452">
    <property type="entry name" value="TPR-like"/>
    <property type="match status" value="2"/>
</dbReference>
<dbReference type="GO" id="GO:0004672">
    <property type="term" value="F:protein kinase activity"/>
    <property type="evidence" value="ECO:0007669"/>
    <property type="project" value="InterPro"/>
</dbReference>
<evidence type="ECO:0000313" key="4">
    <source>
        <dbReference type="EMBL" id="KIO16800.1"/>
    </source>
</evidence>
<dbReference type="OrthoDB" id="3238754at2759"/>
<reference evidence="5" key="2">
    <citation type="submission" date="2015-01" db="EMBL/GenBank/DDBJ databases">
        <title>Evolutionary Origins and Diversification of the Mycorrhizal Mutualists.</title>
        <authorList>
            <consortium name="DOE Joint Genome Institute"/>
            <consortium name="Mycorrhizal Genomics Consortium"/>
            <person name="Kohler A."/>
            <person name="Kuo A."/>
            <person name="Nagy L.G."/>
            <person name="Floudas D."/>
            <person name="Copeland A."/>
            <person name="Barry K.W."/>
            <person name="Cichocki N."/>
            <person name="Veneault-Fourrey C."/>
            <person name="LaButti K."/>
            <person name="Lindquist E.A."/>
            <person name="Lipzen A."/>
            <person name="Lundell T."/>
            <person name="Morin E."/>
            <person name="Murat C."/>
            <person name="Riley R."/>
            <person name="Ohm R."/>
            <person name="Sun H."/>
            <person name="Tunlid A."/>
            <person name="Henrissat B."/>
            <person name="Grigoriev I.V."/>
            <person name="Hibbett D.S."/>
            <person name="Martin F."/>
        </authorList>
    </citation>
    <scope>NUCLEOTIDE SEQUENCE [LARGE SCALE GENOMIC DNA]</scope>
    <source>
        <strain evidence="5">MUT 4182</strain>
    </source>
</reference>
<evidence type="ECO:0000256" key="1">
    <source>
        <dbReference type="PROSITE-ProRule" id="PRU00339"/>
    </source>
</evidence>
<dbReference type="Pfam" id="PF00069">
    <property type="entry name" value="Pkinase"/>
    <property type="match status" value="1"/>
</dbReference>
<dbReference type="InterPro" id="IPR011990">
    <property type="entry name" value="TPR-like_helical_dom_sf"/>
</dbReference>
<feature type="repeat" description="TPR" evidence="1">
    <location>
        <begin position="422"/>
        <end position="455"/>
    </location>
</feature>
<reference evidence="4 5" key="1">
    <citation type="submission" date="2014-04" db="EMBL/GenBank/DDBJ databases">
        <authorList>
            <consortium name="DOE Joint Genome Institute"/>
            <person name="Kuo A."/>
            <person name="Girlanda M."/>
            <person name="Perotto S."/>
            <person name="Kohler A."/>
            <person name="Nagy L.G."/>
            <person name="Floudas D."/>
            <person name="Copeland A."/>
            <person name="Barry K.W."/>
            <person name="Cichocki N."/>
            <person name="Veneault-Fourrey C."/>
            <person name="LaButti K."/>
            <person name="Lindquist E.A."/>
            <person name="Lipzen A."/>
            <person name="Lundell T."/>
            <person name="Morin E."/>
            <person name="Murat C."/>
            <person name="Sun H."/>
            <person name="Tunlid A."/>
            <person name="Henrissat B."/>
            <person name="Grigoriev I.V."/>
            <person name="Hibbett D.S."/>
            <person name="Martin F."/>
            <person name="Nordberg H.P."/>
            <person name="Cantor M.N."/>
            <person name="Hua S.X."/>
        </authorList>
    </citation>
    <scope>NUCLEOTIDE SEQUENCE [LARGE SCALE GENOMIC DNA]</scope>
    <source>
        <strain evidence="4 5">MUT 4182</strain>
    </source>
</reference>
<dbReference type="Gene3D" id="1.10.510.10">
    <property type="entry name" value="Transferase(Phosphotransferase) domain 1"/>
    <property type="match status" value="1"/>
</dbReference>
<dbReference type="PANTHER" id="PTHR10098">
    <property type="entry name" value="RAPSYN-RELATED"/>
    <property type="match status" value="1"/>
</dbReference>
<dbReference type="SUPFAM" id="SSF56112">
    <property type="entry name" value="Protein kinase-like (PK-like)"/>
    <property type="match status" value="1"/>
</dbReference>
<dbReference type="STRING" id="1051891.A0A0C3PQG8"/>
<feature type="compositionally biased region" description="Basic and acidic residues" evidence="2">
    <location>
        <begin position="98"/>
        <end position="117"/>
    </location>
</feature>
<sequence length="761" mass="85696">MPNEHNPTDTIRASGCEDHASGVQLSANTTRRLEKLARWRIDPSLIKFPKDAPTFKGGYAVVSRGLLVSSSDQTRNKPMESNVGTLTTNNRTANGDRNSQRREAEGGDHEVRPKDRVAAAGQEQESDGETSASQKAVAVKKMKIDAESDVVKVLGLTLREAEFLVNLSHENVIKLEGFVEDVSKEVIWLVFPWEENGNLKDFIASADWEIPERIWLIDDVARGVEYLHSRTPPICHGDLKSINILVNGECRAVITDFGSAHHPAARDPNKKRERPIEEPQSAPSLEATHCPSTNTITLTCKHYTVRWAAPELLEEDESSLASDIWALGWVAYEVMTNYIPFHDVKEPKVIDRIVRGDLPSVSNDTRMMLMQALCSLVGQCWSVDPSKRPAAKDCRESMEWMPMIAPNPIRTQDATGFVDRSAELLMKLGYMYGRQSDYPNASKYYAEALGVYIELANRKGKANALNELAQIHRLQQDYSQAVKFYTEAIKVYTEIGDRHGRADALWGLAEVHRLRKEYSQAVAIYTECLQIRTEIGDRYGRANALWGLADVHRLRNEYSQAIAFYTECRQIRTEIGDRYGRAFALCGLAEVHRVRKEYSQAVAFYTECLQIQTEIGDRNGRASTLQGLADVHRVRNEDSQAVAFYTECLQIRTEIGGRHGRASALSGLAEVHRLQKDYSQAMTFFSDALTISTDIGDRYWRAAALQGIADTHRDKDDRSSAIHHYEQAAEIFKQIGDTHREAYPSMQAAKLRRLMEQMVAT</sequence>
<dbReference type="HOGENOM" id="CLU_000288_7_37_1"/>
<keyword evidence="5" id="KW-1185">Reference proteome</keyword>
<feature type="compositionally biased region" description="Polar residues" evidence="2">
    <location>
        <begin position="82"/>
        <end position="97"/>
    </location>
</feature>
<keyword evidence="1" id="KW-0802">TPR repeat</keyword>
<dbReference type="InterPro" id="IPR008271">
    <property type="entry name" value="Ser/Thr_kinase_AS"/>
</dbReference>
<feature type="domain" description="Protein kinase" evidence="3">
    <location>
        <begin position="97"/>
        <end position="401"/>
    </location>
</feature>
<evidence type="ECO:0000313" key="5">
    <source>
        <dbReference type="Proteomes" id="UP000054248"/>
    </source>
</evidence>
<gene>
    <name evidence="4" type="ORF">M407DRAFT_33544</name>
</gene>
<dbReference type="Proteomes" id="UP000054248">
    <property type="component" value="Unassembled WGS sequence"/>
</dbReference>
<dbReference type="AlphaFoldDB" id="A0A0C3PQG8"/>